<keyword evidence="1 2" id="KW-0129">CBS domain</keyword>
<dbReference type="Pfam" id="PF00571">
    <property type="entry name" value="CBS"/>
    <property type="match status" value="2"/>
</dbReference>
<organism evidence="4 5">
    <name type="scientific">Micavibrio aeruginosavorus</name>
    <dbReference type="NCBI Taxonomy" id="349221"/>
    <lineage>
        <taxon>Bacteria</taxon>
        <taxon>Pseudomonadati</taxon>
        <taxon>Bdellovibrionota</taxon>
        <taxon>Bdellovibrionia</taxon>
        <taxon>Bdellovibrionales</taxon>
        <taxon>Pseudobdellovibrionaceae</taxon>
        <taxon>Micavibrio</taxon>
    </lineage>
</organism>
<evidence type="ECO:0000256" key="1">
    <source>
        <dbReference type="ARBA" id="ARBA00023122"/>
    </source>
</evidence>
<dbReference type="PANTHER" id="PTHR43080">
    <property type="entry name" value="CBS DOMAIN-CONTAINING PROTEIN CBSX3, MITOCHONDRIAL"/>
    <property type="match status" value="1"/>
</dbReference>
<dbReference type="SUPFAM" id="SSF54631">
    <property type="entry name" value="CBS-domain pair"/>
    <property type="match status" value="1"/>
</dbReference>
<evidence type="ECO:0000256" key="2">
    <source>
        <dbReference type="PROSITE-ProRule" id="PRU00703"/>
    </source>
</evidence>
<dbReference type="SMART" id="SM00116">
    <property type="entry name" value="CBS"/>
    <property type="match status" value="2"/>
</dbReference>
<dbReference type="InterPro" id="IPR000644">
    <property type="entry name" value="CBS_dom"/>
</dbReference>
<name>A0A7T5R0X0_9BACT</name>
<dbReference type="AlphaFoldDB" id="A0A7T5R0X0"/>
<dbReference type="PROSITE" id="PS51371">
    <property type="entry name" value="CBS"/>
    <property type="match status" value="2"/>
</dbReference>
<proteinExistence type="predicted"/>
<evidence type="ECO:0000313" key="4">
    <source>
        <dbReference type="EMBL" id="QQG35497.1"/>
    </source>
</evidence>
<sequence length="158" mass="16834">MTCSDIMDKSPLRLAPEITVEDALAQMKKAGVRAAAVTDAAGTVMGLFSLRNLTETILPVSMVSEGGFSGVMIEAAPGLNLRLQGVMLQSVAAVMDRRFFHVYPDTAETQAARLIAQSGENVIVMDENTGKLLGMISDENLIEGMLRSSPLYTKAAAQ</sequence>
<feature type="domain" description="CBS" evidence="3">
    <location>
        <begin position="7"/>
        <end position="65"/>
    </location>
</feature>
<gene>
    <name evidence="4" type="ORF">HYS17_08135</name>
</gene>
<evidence type="ECO:0000259" key="3">
    <source>
        <dbReference type="PROSITE" id="PS51371"/>
    </source>
</evidence>
<reference evidence="4 5" key="1">
    <citation type="submission" date="2020-07" db="EMBL/GenBank/DDBJ databases">
        <title>Huge and variable diversity of episymbiotic CPR bacteria and DPANN archaea in groundwater ecosystems.</title>
        <authorList>
            <person name="He C.Y."/>
            <person name="Keren R."/>
            <person name="Whittaker M."/>
            <person name="Farag I.F."/>
            <person name="Doudna J."/>
            <person name="Cate J.H.D."/>
            <person name="Banfield J.F."/>
        </authorList>
    </citation>
    <scope>NUCLEOTIDE SEQUENCE [LARGE SCALE GENOMIC DNA]</scope>
    <source>
        <strain evidence="4">NC_groundwater_70_Ag_B-0.1um_54_66</strain>
    </source>
</reference>
<dbReference type="InterPro" id="IPR051257">
    <property type="entry name" value="Diverse_CBS-Domain"/>
</dbReference>
<feature type="domain" description="CBS" evidence="3">
    <location>
        <begin position="95"/>
        <end position="151"/>
    </location>
</feature>
<dbReference type="EMBL" id="CP066681">
    <property type="protein sequence ID" value="QQG35497.1"/>
    <property type="molecule type" value="Genomic_DNA"/>
</dbReference>
<dbReference type="InterPro" id="IPR046342">
    <property type="entry name" value="CBS_dom_sf"/>
</dbReference>
<evidence type="ECO:0000313" key="5">
    <source>
        <dbReference type="Proteomes" id="UP000595362"/>
    </source>
</evidence>
<dbReference type="Gene3D" id="3.10.580.10">
    <property type="entry name" value="CBS-domain"/>
    <property type="match status" value="1"/>
</dbReference>
<protein>
    <submittedName>
        <fullName evidence="4">CBS domain-containing protein</fullName>
    </submittedName>
</protein>
<dbReference type="CDD" id="cd02205">
    <property type="entry name" value="CBS_pair_SF"/>
    <property type="match status" value="1"/>
</dbReference>
<dbReference type="Proteomes" id="UP000595362">
    <property type="component" value="Chromosome"/>
</dbReference>
<accession>A0A7T5R0X0</accession>
<dbReference type="PANTHER" id="PTHR43080:SF2">
    <property type="entry name" value="CBS DOMAIN-CONTAINING PROTEIN"/>
    <property type="match status" value="1"/>
</dbReference>